<keyword evidence="3" id="KW-1185">Reference proteome</keyword>
<accession>A0A0E9MLH6</accession>
<sequence>MSAAALEEIRRHARTNTMLAATIQFGSHSADVFVRNLSKAGALVEGRNLPEQGESVELHRSDHRIPATVMWRAEGRCGLSFAHLVKVDDLIRRKGGPAHQSRIDQIQRALRENRPVPIFSETEQLVGAAAVGKRLTDELGYALRLAESVNETLADDAYILSRYGVSLQQLDEVEQLLRKLVGNLSAPDAPGRC</sequence>
<gene>
    <name evidence="2" type="ORF">SCH01S_01_01380</name>
</gene>
<dbReference type="AlphaFoldDB" id="A0A0E9MLH6"/>
<evidence type="ECO:0000259" key="1">
    <source>
        <dbReference type="Pfam" id="PF07238"/>
    </source>
</evidence>
<proteinExistence type="predicted"/>
<protein>
    <recommendedName>
        <fullName evidence="1">PilZ domain-containing protein</fullName>
    </recommendedName>
</protein>
<evidence type="ECO:0000313" key="2">
    <source>
        <dbReference type="EMBL" id="GAO37975.1"/>
    </source>
</evidence>
<dbReference type="InterPro" id="IPR009875">
    <property type="entry name" value="PilZ_domain"/>
</dbReference>
<reference evidence="2 3" key="1">
    <citation type="submission" date="2015-04" db="EMBL/GenBank/DDBJ databases">
        <title>Whole genome shotgun sequence of Sphingomonas changbaiensis NBRC 104936.</title>
        <authorList>
            <person name="Katano-Makiyama Y."/>
            <person name="Hosoyama A."/>
            <person name="Hashimoto M."/>
            <person name="Noguchi M."/>
            <person name="Tsuchikane K."/>
            <person name="Ohji S."/>
            <person name="Yamazoe A."/>
            <person name="Ichikawa N."/>
            <person name="Kimura A."/>
            <person name="Fujita N."/>
        </authorList>
    </citation>
    <scope>NUCLEOTIDE SEQUENCE [LARGE SCALE GENOMIC DNA]</scope>
    <source>
        <strain evidence="2 3">NBRC 104936</strain>
    </source>
</reference>
<name>A0A0E9MLH6_9SPHN</name>
<dbReference type="GO" id="GO:0035438">
    <property type="term" value="F:cyclic-di-GMP binding"/>
    <property type="evidence" value="ECO:0007669"/>
    <property type="project" value="InterPro"/>
</dbReference>
<organism evidence="2 3">
    <name type="scientific">Sphingomonas changbaiensis NBRC 104936</name>
    <dbReference type="NCBI Taxonomy" id="1219043"/>
    <lineage>
        <taxon>Bacteria</taxon>
        <taxon>Pseudomonadati</taxon>
        <taxon>Pseudomonadota</taxon>
        <taxon>Alphaproteobacteria</taxon>
        <taxon>Sphingomonadales</taxon>
        <taxon>Sphingomonadaceae</taxon>
        <taxon>Sphingomonas</taxon>
    </lineage>
</organism>
<dbReference type="Pfam" id="PF07238">
    <property type="entry name" value="PilZ"/>
    <property type="match status" value="1"/>
</dbReference>
<dbReference type="Gene3D" id="2.40.10.220">
    <property type="entry name" value="predicted glycosyltransferase like domains"/>
    <property type="match status" value="1"/>
</dbReference>
<dbReference type="STRING" id="1219043.SCH01S_01_01380"/>
<dbReference type="EMBL" id="BBWU01000001">
    <property type="protein sequence ID" value="GAO37975.1"/>
    <property type="molecule type" value="Genomic_DNA"/>
</dbReference>
<feature type="domain" description="PilZ" evidence="1">
    <location>
        <begin position="9"/>
        <end position="84"/>
    </location>
</feature>
<dbReference type="SUPFAM" id="SSF141371">
    <property type="entry name" value="PilZ domain-like"/>
    <property type="match status" value="1"/>
</dbReference>
<dbReference type="Proteomes" id="UP000033202">
    <property type="component" value="Unassembled WGS sequence"/>
</dbReference>
<comment type="caution">
    <text evidence="2">The sequence shown here is derived from an EMBL/GenBank/DDBJ whole genome shotgun (WGS) entry which is preliminary data.</text>
</comment>
<evidence type="ECO:0000313" key="3">
    <source>
        <dbReference type="Proteomes" id="UP000033202"/>
    </source>
</evidence>